<gene>
    <name evidence="12" type="ORF">CRG98_025959</name>
</gene>
<dbReference type="Pfam" id="PF01485">
    <property type="entry name" value="IBR"/>
    <property type="match status" value="2"/>
</dbReference>
<comment type="catalytic activity">
    <reaction evidence="1">
        <text>[E2 ubiquitin-conjugating enzyme]-S-ubiquitinyl-L-cysteine + [acceptor protein]-L-lysine = [E2 ubiquitin-conjugating enzyme]-L-cysteine + [acceptor protein]-N(6)-ubiquitinyl-L-lysine.</text>
        <dbReference type="EC" id="2.3.2.31"/>
    </reaction>
</comment>
<comment type="pathway">
    <text evidence="3">Protein modification; protein ubiquitination.</text>
</comment>
<organism evidence="12 13">
    <name type="scientific">Punica granatum</name>
    <name type="common">Pomegranate</name>
    <dbReference type="NCBI Taxonomy" id="22663"/>
    <lineage>
        <taxon>Eukaryota</taxon>
        <taxon>Viridiplantae</taxon>
        <taxon>Streptophyta</taxon>
        <taxon>Embryophyta</taxon>
        <taxon>Tracheophyta</taxon>
        <taxon>Spermatophyta</taxon>
        <taxon>Magnoliopsida</taxon>
        <taxon>eudicotyledons</taxon>
        <taxon>Gunneridae</taxon>
        <taxon>Pentapetalae</taxon>
        <taxon>rosids</taxon>
        <taxon>malvids</taxon>
        <taxon>Myrtales</taxon>
        <taxon>Lythraceae</taxon>
        <taxon>Punica</taxon>
    </lineage>
</organism>
<dbReference type="PROSITE" id="PS51873">
    <property type="entry name" value="TRIAD"/>
    <property type="match status" value="1"/>
</dbReference>
<keyword evidence="13" id="KW-1185">Reference proteome</keyword>
<accession>A0A2I0JBU1</accession>
<evidence type="ECO:0000256" key="3">
    <source>
        <dbReference type="ARBA" id="ARBA00004906"/>
    </source>
</evidence>
<dbReference type="InterPro" id="IPR044066">
    <property type="entry name" value="TRIAD_supradom"/>
</dbReference>
<dbReference type="PANTHER" id="PTHR11685">
    <property type="entry name" value="RBR FAMILY RING FINGER AND IBR DOMAIN-CONTAINING"/>
    <property type="match status" value="1"/>
</dbReference>
<keyword evidence="8" id="KW-0863">Zinc-finger</keyword>
<dbReference type="InterPro" id="IPR031127">
    <property type="entry name" value="E3_UB_ligase_RBR"/>
</dbReference>
<dbReference type="UniPathway" id="UPA00143"/>
<keyword evidence="5" id="KW-0808">Transferase</keyword>
<evidence type="ECO:0000256" key="7">
    <source>
        <dbReference type="ARBA" id="ARBA00022737"/>
    </source>
</evidence>
<keyword evidence="7" id="KW-0677">Repeat</keyword>
<dbReference type="Proteomes" id="UP000233551">
    <property type="component" value="Unassembled WGS sequence"/>
</dbReference>
<dbReference type="STRING" id="22663.A0A2I0JBU1"/>
<protein>
    <recommendedName>
        <fullName evidence="4">RBR-type E3 ubiquitin transferase</fullName>
        <ecNumber evidence="4">2.3.2.31</ecNumber>
    </recommendedName>
</protein>
<evidence type="ECO:0000256" key="9">
    <source>
        <dbReference type="ARBA" id="ARBA00022786"/>
    </source>
</evidence>
<evidence type="ECO:0000256" key="10">
    <source>
        <dbReference type="ARBA" id="ARBA00022833"/>
    </source>
</evidence>
<evidence type="ECO:0000256" key="2">
    <source>
        <dbReference type="ARBA" id="ARBA00001947"/>
    </source>
</evidence>
<comment type="cofactor">
    <cofactor evidence="2">
        <name>Zn(2+)</name>
        <dbReference type="ChEBI" id="CHEBI:29105"/>
    </cofactor>
</comment>
<feature type="domain" description="RING-type" evidence="11">
    <location>
        <begin position="1"/>
        <end position="152"/>
    </location>
</feature>
<dbReference type="GO" id="GO:0008270">
    <property type="term" value="F:zinc ion binding"/>
    <property type="evidence" value="ECO:0007669"/>
    <property type="project" value="UniProtKB-KW"/>
</dbReference>
<evidence type="ECO:0000256" key="1">
    <source>
        <dbReference type="ARBA" id="ARBA00001798"/>
    </source>
</evidence>
<dbReference type="GO" id="GO:0016567">
    <property type="term" value="P:protein ubiquitination"/>
    <property type="evidence" value="ECO:0007669"/>
    <property type="project" value="UniProtKB-UniPathway"/>
</dbReference>
<dbReference type="Gene3D" id="1.20.120.1750">
    <property type="match status" value="1"/>
</dbReference>
<name>A0A2I0JBU1_PUNGR</name>
<evidence type="ECO:0000313" key="12">
    <source>
        <dbReference type="EMBL" id="PKI53718.1"/>
    </source>
</evidence>
<evidence type="ECO:0000256" key="6">
    <source>
        <dbReference type="ARBA" id="ARBA00022723"/>
    </source>
</evidence>
<dbReference type="CDD" id="cd22584">
    <property type="entry name" value="Rcat_RBR_unk"/>
    <property type="match status" value="1"/>
</dbReference>
<reference evidence="12 13" key="1">
    <citation type="submission" date="2017-11" db="EMBL/GenBank/DDBJ databases">
        <title>De-novo sequencing of pomegranate (Punica granatum L.) genome.</title>
        <authorList>
            <person name="Akparov Z."/>
            <person name="Amiraslanov A."/>
            <person name="Hajiyeva S."/>
            <person name="Abbasov M."/>
            <person name="Kaur K."/>
            <person name="Hamwieh A."/>
            <person name="Solovyev V."/>
            <person name="Salamov A."/>
            <person name="Braich B."/>
            <person name="Kosarev P."/>
            <person name="Mahmoud A."/>
            <person name="Hajiyev E."/>
            <person name="Babayeva S."/>
            <person name="Izzatullayeva V."/>
            <person name="Mammadov A."/>
            <person name="Mammadov A."/>
            <person name="Sharifova S."/>
            <person name="Ojaghi J."/>
            <person name="Eynullazada K."/>
            <person name="Bayramov B."/>
            <person name="Abdulazimova A."/>
            <person name="Shahmuradov I."/>
        </authorList>
    </citation>
    <scope>NUCLEOTIDE SEQUENCE [LARGE SCALE GENOMIC DNA]</scope>
    <source>
        <strain evidence="13">cv. AG2017</strain>
        <tissue evidence="12">Leaf</tissue>
    </source>
</reference>
<evidence type="ECO:0000256" key="4">
    <source>
        <dbReference type="ARBA" id="ARBA00012251"/>
    </source>
</evidence>
<keyword evidence="6" id="KW-0479">Metal-binding</keyword>
<comment type="caution">
    <text evidence="12">The sequence shown here is derived from an EMBL/GenBank/DDBJ whole genome shotgun (WGS) entry which is preliminary data.</text>
</comment>
<evidence type="ECO:0000259" key="11">
    <source>
        <dbReference type="PROSITE" id="PS51873"/>
    </source>
</evidence>
<dbReference type="SUPFAM" id="SSF57850">
    <property type="entry name" value="RING/U-box"/>
    <property type="match status" value="1"/>
</dbReference>
<sequence length="166" mass="19516">MPYCKQTFDPIGCQELVTREVFDWWLDLLCQSVVQGHDWCYCPNQDCQELIVNECGHSAVGKIECPSCRKSCCFPCGSPWNERNDHRCDNIFPVNGKNKWMRCPRCKYYVERIEGCNKILCRCRTRFCYRCGMKTNDGLFCSFSGIEGRVREEYHILATFDRLTLF</sequence>
<evidence type="ECO:0000256" key="8">
    <source>
        <dbReference type="ARBA" id="ARBA00022771"/>
    </source>
</evidence>
<keyword evidence="10" id="KW-0862">Zinc</keyword>
<dbReference type="AlphaFoldDB" id="A0A2I0JBU1"/>
<dbReference type="EC" id="2.3.2.31" evidence="4"/>
<proteinExistence type="predicted"/>
<dbReference type="GO" id="GO:0061630">
    <property type="term" value="F:ubiquitin protein ligase activity"/>
    <property type="evidence" value="ECO:0007669"/>
    <property type="project" value="UniProtKB-EC"/>
</dbReference>
<dbReference type="EMBL" id="PGOL01001843">
    <property type="protein sequence ID" value="PKI53718.1"/>
    <property type="molecule type" value="Genomic_DNA"/>
</dbReference>
<evidence type="ECO:0000313" key="13">
    <source>
        <dbReference type="Proteomes" id="UP000233551"/>
    </source>
</evidence>
<evidence type="ECO:0000256" key="5">
    <source>
        <dbReference type="ARBA" id="ARBA00022679"/>
    </source>
</evidence>
<dbReference type="InterPro" id="IPR002867">
    <property type="entry name" value="IBR_dom"/>
</dbReference>
<keyword evidence="9" id="KW-0833">Ubl conjugation pathway</keyword>